<dbReference type="AlphaFoldDB" id="A0A073JZD8"/>
<accession>A0A073JZD8</accession>
<name>A0A073JZD8_9BACI</name>
<dbReference type="RefSeq" id="WP_034638898.1">
    <property type="nucleotide sequence ID" value="NZ_CBCSJC010000005.1"/>
</dbReference>
<comment type="caution">
    <text evidence="1">The sequence shown here is derived from an EMBL/GenBank/DDBJ whole genome shotgun (WGS) entry which is preliminary data.</text>
</comment>
<dbReference type="EMBL" id="JOTN01000007">
    <property type="protein sequence ID" value="KEK19562.1"/>
    <property type="molecule type" value="Genomic_DNA"/>
</dbReference>
<evidence type="ECO:0000313" key="1">
    <source>
        <dbReference type="EMBL" id="KEK19562.1"/>
    </source>
</evidence>
<dbReference type="Pfam" id="PF11079">
    <property type="entry name" value="YqhG"/>
    <property type="match status" value="1"/>
</dbReference>
<evidence type="ECO:0000313" key="2">
    <source>
        <dbReference type="Proteomes" id="UP000027822"/>
    </source>
</evidence>
<keyword evidence="2" id="KW-1185">Reference proteome</keyword>
<dbReference type="eggNOG" id="ENOG502Z821">
    <property type="taxonomic scope" value="Bacteria"/>
</dbReference>
<dbReference type="InterPro" id="IPR024562">
    <property type="entry name" value="YqhG"/>
</dbReference>
<protein>
    <submittedName>
        <fullName evidence="1">Uncharacterized protein</fullName>
    </submittedName>
</protein>
<dbReference type="STRING" id="574376.BAMA_22480"/>
<organism evidence="1 2">
    <name type="scientific">Bacillus manliponensis</name>
    <dbReference type="NCBI Taxonomy" id="574376"/>
    <lineage>
        <taxon>Bacteria</taxon>
        <taxon>Bacillati</taxon>
        <taxon>Bacillota</taxon>
        <taxon>Bacilli</taxon>
        <taxon>Bacillales</taxon>
        <taxon>Bacillaceae</taxon>
        <taxon>Bacillus</taxon>
        <taxon>Bacillus cereus group</taxon>
    </lineage>
</organism>
<gene>
    <name evidence="1" type="ORF">BAMA_22480</name>
</gene>
<reference evidence="1 2" key="1">
    <citation type="submission" date="2014-06" db="EMBL/GenBank/DDBJ databases">
        <title>Draft genome sequence of Bacillus manliponensis JCM 15802 (MCCC 1A00708).</title>
        <authorList>
            <person name="Lai Q."/>
            <person name="Liu Y."/>
            <person name="Shao Z."/>
        </authorList>
    </citation>
    <scope>NUCLEOTIDE SEQUENCE [LARGE SCALE GENOMIC DNA]</scope>
    <source>
        <strain evidence="1 2">JCM 15802</strain>
    </source>
</reference>
<dbReference type="Proteomes" id="UP000027822">
    <property type="component" value="Unassembled WGS sequence"/>
</dbReference>
<sequence>MQQHEIYDYLWRFFEANECEILQRSPSLLDVQLTIEMDKLLMNRPFYWHYLEKTGGIPNPMRLSFTTIQKEDDKDSEFIHYGSPRLHQMFETTKNLGAYIRLFEDVQTNGRTNTPLHPWLGVNIKVSYQCDRKRDVLHSIGIHLISGAMITNFHESIAALQLTPKIPDFCFTLSPIIKPGSGLNRIEETLKTVIAKEDHTWAEEARQRWNHDLQLLGKFYEESEELPESYEIEKQALQEQYEPYVAMQIINGGIFYIKGDHFLT</sequence>
<proteinExistence type="predicted"/>
<dbReference type="OrthoDB" id="2433584at2"/>